<dbReference type="RefSeq" id="WP_257743049.1">
    <property type="nucleotide sequence ID" value="NZ_CP096115.1"/>
</dbReference>
<evidence type="ECO:0000259" key="8">
    <source>
        <dbReference type="PROSITE" id="PS50113"/>
    </source>
</evidence>
<dbReference type="Pfam" id="PF13426">
    <property type="entry name" value="PAS_9"/>
    <property type="match status" value="1"/>
</dbReference>
<evidence type="ECO:0000256" key="2">
    <source>
        <dbReference type="ARBA" id="ARBA00012438"/>
    </source>
</evidence>
<dbReference type="GeneID" id="74306409"/>
<keyword evidence="10" id="KW-1185">Reference proteome</keyword>
<feature type="domain" description="PAS" evidence="7">
    <location>
        <begin position="263"/>
        <end position="336"/>
    </location>
</feature>
<dbReference type="SUPFAM" id="SSF55785">
    <property type="entry name" value="PYP-like sensor domain (PAS domain)"/>
    <property type="match status" value="5"/>
</dbReference>
<feature type="domain" description="PAC" evidence="8">
    <location>
        <begin position="210"/>
        <end position="262"/>
    </location>
</feature>
<evidence type="ECO:0000259" key="7">
    <source>
        <dbReference type="PROSITE" id="PS50112"/>
    </source>
</evidence>
<organism evidence="9 10">
    <name type="scientific">Methanoplanus endosymbiosus</name>
    <dbReference type="NCBI Taxonomy" id="33865"/>
    <lineage>
        <taxon>Archaea</taxon>
        <taxon>Methanobacteriati</taxon>
        <taxon>Methanobacteriota</taxon>
        <taxon>Stenosarchaea group</taxon>
        <taxon>Methanomicrobia</taxon>
        <taxon>Methanomicrobiales</taxon>
        <taxon>Methanomicrobiaceae</taxon>
        <taxon>Methanoplanus</taxon>
    </lineage>
</organism>
<evidence type="ECO:0000259" key="6">
    <source>
        <dbReference type="PROSITE" id="PS50109"/>
    </source>
</evidence>
<dbReference type="Gene3D" id="3.30.565.10">
    <property type="entry name" value="Histidine kinase-like ATPase, C-terminal domain"/>
    <property type="match status" value="1"/>
</dbReference>
<evidence type="ECO:0000256" key="1">
    <source>
        <dbReference type="ARBA" id="ARBA00000085"/>
    </source>
</evidence>
<feature type="domain" description="PAS" evidence="7">
    <location>
        <begin position="390"/>
        <end position="435"/>
    </location>
</feature>
<proteinExistence type="predicted"/>
<evidence type="ECO:0000256" key="3">
    <source>
        <dbReference type="ARBA" id="ARBA00022553"/>
    </source>
</evidence>
<sequence length="858" mass="97493">MPELSLQKYERNELAALCLKNAQELIFITDESGAVFEGNNCFLKTLGYCAGDLPSLHVWDIDANIAEKAWAGIWQQILGRNGFTFTTYRIAKDGREIPVKVSKQITEYKGHKYLFSCSQTIKKTEMDATLLPLSEERYQIFIRNYQGIAYESTIDWVPLFFKGQVKEITGYTEEEFLAGTPRWDEIIFPDDLKEIMANDNDLRTIPGTKRDRKYRIVRKDGALRWVHDTIQCTTDTAGSSVILVGSIIDITGRREAEAALLDSRKIYRNLVENINEVIFTLDLNGKFTYLSPVVESLKGGFGYTADELTGRSFTEILHPDDLAEVVQKYRRTLAGFPKTTEFRVISKSGEVRWIRESGRQILDNGEVVGLQGLFSDITEQKEAEVAKVHSELRYRRLFEAAQDGILILNYETGEILDANPFILDILGYSLNELSGLHLWDIGIFKDVADSKDAFLELKKRKYLRYDDLPLTTKDGRQIDVELVSNAYMVGSERVIQSNIRDITDRIQAEKALHKKEEEYRAITDISDDAIFLLDSEMRYEFVNPAAAAYIHMSAPSLRGMSLQDTFPKEAADYYTSVVHTVMQTGMSYTEDMLVPLPGNARWFRIRAAPFFSNGNQDRILLYATDIHELTILREALDLTNKKLNMLTSILRHDILNYLMVIKASADMIEMDLKPDEGMEKSLTFIKRSTDAIERLLKFSREYQSLGVEQPKWHSVSQVVEMVLRDGIFAGITVDMQLNNLRVFADALLYRVIFNLFENAVRHGESVTTITVRFSSDGAVGVLTVCDNGVGIPDDEKENIFRRDFGKHTGFGLYFAQEILSITGITISETGDAGEGAHFEIRIPEGSWHQDKAYQASEI</sequence>
<dbReference type="InterPro" id="IPR013655">
    <property type="entry name" value="PAS_fold_3"/>
</dbReference>
<dbReference type="CDD" id="cd00130">
    <property type="entry name" value="PAS"/>
    <property type="match status" value="4"/>
</dbReference>
<dbReference type="InterPro" id="IPR035965">
    <property type="entry name" value="PAS-like_dom_sf"/>
</dbReference>
<dbReference type="InterPro" id="IPR001610">
    <property type="entry name" value="PAC"/>
</dbReference>
<dbReference type="Pfam" id="PF02518">
    <property type="entry name" value="HATPase_c"/>
    <property type="match status" value="1"/>
</dbReference>
<dbReference type="AlphaFoldDB" id="A0A9E7PN38"/>
<dbReference type="InterPro" id="IPR000014">
    <property type="entry name" value="PAS"/>
</dbReference>
<dbReference type="SMART" id="SM00091">
    <property type="entry name" value="PAS"/>
    <property type="match status" value="5"/>
</dbReference>
<dbReference type="PROSITE" id="PS50113">
    <property type="entry name" value="PAC"/>
    <property type="match status" value="2"/>
</dbReference>
<dbReference type="PROSITE" id="PS50112">
    <property type="entry name" value="PAS"/>
    <property type="match status" value="3"/>
</dbReference>
<feature type="domain" description="Histidine kinase" evidence="6">
    <location>
        <begin position="649"/>
        <end position="846"/>
    </location>
</feature>
<keyword evidence="3" id="KW-0597">Phosphoprotein</keyword>
<keyword evidence="5" id="KW-0418">Kinase</keyword>
<dbReference type="InterPro" id="IPR013656">
    <property type="entry name" value="PAS_4"/>
</dbReference>
<dbReference type="Pfam" id="PF13188">
    <property type="entry name" value="PAS_8"/>
    <property type="match status" value="1"/>
</dbReference>
<reference evidence="9" key="1">
    <citation type="submission" date="2022-04" db="EMBL/GenBank/DDBJ databases">
        <title>Complete genome of Methanoplanus endosymbiosus DSM 3599.</title>
        <authorList>
            <person name="Chen S.-C."/>
            <person name="You Y.-T."/>
            <person name="Zhou Y.-Z."/>
            <person name="Lai M.-C."/>
        </authorList>
    </citation>
    <scope>NUCLEOTIDE SEQUENCE</scope>
    <source>
        <strain evidence="9">DSM 3599</strain>
    </source>
</reference>
<dbReference type="Gene3D" id="3.30.450.20">
    <property type="entry name" value="PAS domain"/>
    <property type="match status" value="5"/>
</dbReference>
<dbReference type="InterPro" id="IPR000700">
    <property type="entry name" value="PAS-assoc_C"/>
</dbReference>
<dbReference type="Pfam" id="PF08447">
    <property type="entry name" value="PAS_3"/>
    <property type="match status" value="2"/>
</dbReference>
<evidence type="ECO:0000313" key="10">
    <source>
        <dbReference type="Proteomes" id="UP001060368"/>
    </source>
</evidence>
<gene>
    <name evidence="9" type="ORF">L6E24_01900</name>
</gene>
<comment type="catalytic activity">
    <reaction evidence="1">
        <text>ATP + protein L-histidine = ADP + protein N-phospho-L-histidine.</text>
        <dbReference type="EC" id="2.7.13.3"/>
    </reaction>
</comment>
<dbReference type="InterPro" id="IPR052162">
    <property type="entry name" value="Sensor_kinase/Photoreceptor"/>
</dbReference>
<dbReference type="PANTHER" id="PTHR43304">
    <property type="entry name" value="PHYTOCHROME-LIKE PROTEIN CPH1"/>
    <property type="match status" value="1"/>
</dbReference>
<dbReference type="KEGG" id="mend:L6E24_01900"/>
<dbReference type="NCBIfam" id="TIGR00229">
    <property type="entry name" value="sensory_box"/>
    <property type="match status" value="5"/>
</dbReference>
<evidence type="ECO:0000256" key="4">
    <source>
        <dbReference type="ARBA" id="ARBA00022679"/>
    </source>
</evidence>
<dbReference type="PANTHER" id="PTHR43304:SF1">
    <property type="entry name" value="PAC DOMAIN-CONTAINING PROTEIN"/>
    <property type="match status" value="1"/>
</dbReference>
<protein>
    <recommendedName>
        <fullName evidence="2">histidine kinase</fullName>
        <ecNumber evidence="2">2.7.13.3</ecNumber>
    </recommendedName>
</protein>
<dbReference type="SMART" id="SM00387">
    <property type="entry name" value="HATPase_c"/>
    <property type="match status" value="1"/>
</dbReference>
<dbReference type="EMBL" id="CP096115">
    <property type="protein sequence ID" value="UUX92905.1"/>
    <property type="molecule type" value="Genomic_DNA"/>
</dbReference>
<dbReference type="SUPFAM" id="SSF55874">
    <property type="entry name" value="ATPase domain of HSP90 chaperone/DNA topoisomerase II/histidine kinase"/>
    <property type="match status" value="1"/>
</dbReference>
<feature type="domain" description="PAC" evidence="8">
    <location>
        <begin position="338"/>
        <end position="389"/>
    </location>
</feature>
<accession>A0A9E7PN38</accession>
<dbReference type="InterPro" id="IPR036890">
    <property type="entry name" value="HATPase_C_sf"/>
</dbReference>
<dbReference type="Pfam" id="PF08448">
    <property type="entry name" value="PAS_4"/>
    <property type="match status" value="1"/>
</dbReference>
<dbReference type="Proteomes" id="UP001060368">
    <property type="component" value="Chromosome"/>
</dbReference>
<dbReference type="InterPro" id="IPR003594">
    <property type="entry name" value="HATPase_dom"/>
</dbReference>
<dbReference type="CDD" id="cd00075">
    <property type="entry name" value="HATPase"/>
    <property type="match status" value="1"/>
</dbReference>
<dbReference type="SMART" id="SM00086">
    <property type="entry name" value="PAC"/>
    <property type="match status" value="4"/>
</dbReference>
<name>A0A9E7PN38_9EURY</name>
<evidence type="ECO:0000313" key="9">
    <source>
        <dbReference type="EMBL" id="UUX92905.1"/>
    </source>
</evidence>
<keyword evidence="4" id="KW-0808">Transferase</keyword>
<evidence type="ECO:0000256" key="5">
    <source>
        <dbReference type="ARBA" id="ARBA00022777"/>
    </source>
</evidence>
<dbReference type="EC" id="2.7.13.3" evidence="2"/>
<feature type="domain" description="PAS" evidence="7">
    <location>
        <begin position="515"/>
        <end position="585"/>
    </location>
</feature>
<dbReference type="PROSITE" id="PS50109">
    <property type="entry name" value="HIS_KIN"/>
    <property type="match status" value="1"/>
</dbReference>
<dbReference type="GO" id="GO:0004673">
    <property type="term" value="F:protein histidine kinase activity"/>
    <property type="evidence" value="ECO:0007669"/>
    <property type="project" value="UniProtKB-EC"/>
</dbReference>
<dbReference type="InterPro" id="IPR005467">
    <property type="entry name" value="His_kinase_dom"/>
</dbReference>